<evidence type="ECO:0000313" key="10">
    <source>
        <dbReference type="Proteomes" id="UP000503840"/>
    </source>
</evidence>
<evidence type="ECO:0000256" key="6">
    <source>
        <dbReference type="ARBA" id="ARBA00023065"/>
    </source>
</evidence>
<evidence type="ECO:0000256" key="5">
    <source>
        <dbReference type="ARBA" id="ARBA00022989"/>
    </source>
</evidence>
<dbReference type="InterPro" id="IPR003445">
    <property type="entry name" value="Cat_transpt"/>
</dbReference>
<dbReference type="GO" id="GO:0008324">
    <property type="term" value="F:monoatomic cation transmembrane transporter activity"/>
    <property type="evidence" value="ECO:0007669"/>
    <property type="project" value="InterPro"/>
</dbReference>
<feature type="transmembrane region" description="Helical" evidence="8">
    <location>
        <begin position="39"/>
        <end position="58"/>
    </location>
</feature>
<evidence type="ECO:0000313" key="9">
    <source>
        <dbReference type="EMBL" id="GFM32452.1"/>
    </source>
</evidence>
<dbReference type="Proteomes" id="UP000503840">
    <property type="component" value="Unassembled WGS sequence"/>
</dbReference>
<keyword evidence="10" id="KW-1185">Reference proteome</keyword>
<dbReference type="RefSeq" id="WP_174404163.1">
    <property type="nucleotide sequence ID" value="NZ_BLVO01000012.1"/>
</dbReference>
<feature type="transmembrane region" description="Helical" evidence="8">
    <location>
        <begin position="121"/>
        <end position="142"/>
    </location>
</feature>
<dbReference type="PANTHER" id="PTHR32024:SF1">
    <property type="entry name" value="KTR SYSTEM POTASSIUM UPTAKE PROTEIN B"/>
    <property type="match status" value="1"/>
</dbReference>
<sequence>MRRRYLSPFILPVAAFAATILVGAVLLRHTSVLPDGLPWVDALFTATSAVCVTGLATVDTGTAFSREGHWVLLGLIQLGGLGIMTYSSLVFYLWRRRVSLTDRLAVGQALLHDPSFHLGNFLVRMVRMVLILELAGALWIYALDPEVMGPFGALFHAVSAFCNAGFSLFPDSLVRWKHSWGMNTVIMLLITLGGIGFAVIDECLRAARGVDLGRRGLSYPAKLVLSTSALLTFGGAVLVFASEMGGGTQNGSVSQTVLSSLFQSVTCRTAGFNTLDIGNMTNVSLMIMIFLMFVGGSPGSCAGGIKTTALRILWSFMGAQFRGRAQVVVAGRAVGSQNMNKTFALLITAIASVLFATLLLSVTEGGDVPHRMVRGQLMDYLFETVSAFATVGLSTGITPTLSVTGKLCLTLLMFMGRIGPIWLLTTLQQMQSETRYRWPESDVPIG</sequence>
<comment type="subcellular location">
    <subcellularLocation>
        <location evidence="1">Cell membrane</location>
        <topology evidence="1">Multi-pass membrane protein</topology>
    </subcellularLocation>
</comment>
<comment type="caution">
    <text evidence="9">The sequence shown here is derived from an EMBL/GenBank/DDBJ whole genome shotgun (WGS) entry which is preliminary data.</text>
</comment>
<feature type="transmembrane region" description="Helical" evidence="8">
    <location>
        <begin position="6"/>
        <end position="27"/>
    </location>
</feature>
<accession>A0A7J0BGZ4</accession>
<feature type="transmembrane region" description="Helical" evidence="8">
    <location>
        <begin position="180"/>
        <end position="200"/>
    </location>
</feature>
<keyword evidence="4 8" id="KW-0812">Transmembrane</keyword>
<evidence type="ECO:0000256" key="2">
    <source>
        <dbReference type="ARBA" id="ARBA00022448"/>
    </source>
</evidence>
<feature type="transmembrane region" description="Helical" evidence="8">
    <location>
        <begin position="148"/>
        <end position="168"/>
    </location>
</feature>
<keyword evidence="5 8" id="KW-1133">Transmembrane helix</keyword>
<dbReference type="GO" id="GO:0030001">
    <property type="term" value="P:metal ion transport"/>
    <property type="evidence" value="ECO:0007669"/>
    <property type="project" value="UniProtKB-ARBA"/>
</dbReference>
<protein>
    <submittedName>
        <fullName evidence="9">Potassium transporter TrkH</fullName>
    </submittedName>
</protein>
<keyword evidence="2" id="KW-0813">Transport</keyword>
<feature type="transmembrane region" description="Helical" evidence="8">
    <location>
        <begin position="342"/>
        <end position="360"/>
    </location>
</feature>
<evidence type="ECO:0000256" key="4">
    <source>
        <dbReference type="ARBA" id="ARBA00022692"/>
    </source>
</evidence>
<dbReference type="Pfam" id="PF02386">
    <property type="entry name" value="TrkH"/>
    <property type="match status" value="1"/>
</dbReference>
<reference evidence="9 10" key="1">
    <citation type="submission" date="2020-05" db="EMBL/GenBank/DDBJ databases">
        <title>Draft genome sequence of Desulfovibrio sp. strain HN2T.</title>
        <authorList>
            <person name="Ueno A."/>
            <person name="Tamazawa S."/>
            <person name="Tamamura S."/>
            <person name="Murakami T."/>
            <person name="Kiyama T."/>
            <person name="Inomata H."/>
            <person name="Amano Y."/>
            <person name="Miyakawa K."/>
            <person name="Tamaki H."/>
            <person name="Naganuma T."/>
            <person name="Kaneko K."/>
        </authorList>
    </citation>
    <scope>NUCLEOTIDE SEQUENCE [LARGE SCALE GENOMIC DNA]</scope>
    <source>
        <strain evidence="9 10">HN2</strain>
    </source>
</reference>
<feature type="transmembrane region" description="Helical" evidence="8">
    <location>
        <begin position="70"/>
        <end position="94"/>
    </location>
</feature>
<dbReference type="PANTHER" id="PTHR32024">
    <property type="entry name" value="TRK SYSTEM POTASSIUM UPTAKE PROTEIN TRKG-RELATED"/>
    <property type="match status" value="1"/>
</dbReference>
<feature type="transmembrane region" description="Helical" evidence="8">
    <location>
        <begin position="220"/>
        <end position="241"/>
    </location>
</feature>
<evidence type="ECO:0000256" key="1">
    <source>
        <dbReference type="ARBA" id="ARBA00004651"/>
    </source>
</evidence>
<organism evidence="9 10">
    <name type="scientific">Desulfovibrio subterraneus</name>
    <dbReference type="NCBI Taxonomy" id="2718620"/>
    <lineage>
        <taxon>Bacteria</taxon>
        <taxon>Pseudomonadati</taxon>
        <taxon>Thermodesulfobacteriota</taxon>
        <taxon>Desulfovibrionia</taxon>
        <taxon>Desulfovibrionales</taxon>
        <taxon>Desulfovibrionaceae</taxon>
        <taxon>Desulfovibrio</taxon>
    </lineage>
</organism>
<dbReference type="EMBL" id="BLVO01000012">
    <property type="protein sequence ID" value="GFM32452.1"/>
    <property type="molecule type" value="Genomic_DNA"/>
</dbReference>
<name>A0A7J0BGZ4_9BACT</name>
<evidence type="ECO:0000256" key="7">
    <source>
        <dbReference type="ARBA" id="ARBA00023136"/>
    </source>
</evidence>
<evidence type="ECO:0000256" key="3">
    <source>
        <dbReference type="ARBA" id="ARBA00022475"/>
    </source>
</evidence>
<evidence type="ECO:0000256" key="8">
    <source>
        <dbReference type="SAM" id="Phobius"/>
    </source>
</evidence>
<dbReference type="GO" id="GO:0005886">
    <property type="term" value="C:plasma membrane"/>
    <property type="evidence" value="ECO:0007669"/>
    <property type="project" value="UniProtKB-SubCell"/>
</dbReference>
<keyword evidence="6" id="KW-0406">Ion transport</keyword>
<keyword evidence="7 8" id="KW-0472">Membrane</keyword>
<dbReference type="AlphaFoldDB" id="A0A7J0BGZ4"/>
<feature type="transmembrane region" description="Helical" evidence="8">
    <location>
        <begin position="380"/>
        <end position="397"/>
    </location>
</feature>
<keyword evidence="3" id="KW-1003">Cell membrane</keyword>
<feature type="transmembrane region" description="Helical" evidence="8">
    <location>
        <begin position="285"/>
        <end position="305"/>
    </location>
</feature>
<proteinExistence type="predicted"/>
<gene>
    <name evidence="9" type="ORF">DSM101010T_08170</name>
</gene>